<accession>K8PCS5</accession>
<protein>
    <recommendedName>
        <fullName evidence="1">Transposase IS110-like N-terminal domain-containing protein</fullName>
    </recommendedName>
</protein>
<comment type="caution">
    <text evidence="2">The sequence shown here is derived from an EMBL/GenBank/DDBJ whole genome shotgun (WGS) entry which is preliminary data.</text>
</comment>
<reference evidence="2 3" key="1">
    <citation type="submission" date="2012-04" db="EMBL/GenBank/DDBJ databases">
        <title>The Genome Sequence of Afipia broomeae ATCC 49717.</title>
        <authorList>
            <consortium name="The Broad Institute Genome Sequencing Platform"/>
            <person name="Earl A."/>
            <person name="Ward D."/>
            <person name="Feldgarden M."/>
            <person name="Gevers D."/>
            <person name="Huys G."/>
            <person name="Walker B."/>
            <person name="Young S.K."/>
            <person name="Zeng Q."/>
            <person name="Gargeya S."/>
            <person name="Fitzgerald M."/>
            <person name="Haas B."/>
            <person name="Abouelleil A."/>
            <person name="Alvarado L."/>
            <person name="Arachchi H.M."/>
            <person name="Berlin A."/>
            <person name="Chapman S.B."/>
            <person name="Goldberg J."/>
            <person name="Griggs A."/>
            <person name="Gujja S."/>
            <person name="Hansen M."/>
            <person name="Howarth C."/>
            <person name="Imamovic A."/>
            <person name="Larimer J."/>
            <person name="McCowen C."/>
            <person name="Montmayeur A."/>
            <person name="Murphy C."/>
            <person name="Neiman D."/>
            <person name="Pearson M."/>
            <person name="Priest M."/>
            <person name="Roberts A."/>
            <person name="Saif S."/>
            <person name="Shea T."/>
            <person name="Sisk P."/>
            <person name="Sykes S."/>
            <person name="Wortman J."/>
            <person name="Nusbaum C."/>
            <person name="Birren B."/>
        </authorList>
    </citation>
    <scope>NUCLEOTIDE SEQUENCE [LARGE SCALE GENOMIC DNA]</scope>
    <source>
        <strain evidence="2 3">ATCC 49717</strain>
    </source>
</reference>
<dbReference type="GO" id="GO:0003677">
    <property type="term" value="F:DNA binding"/>
    <property type="evidence" value="ECO:0007669"/>
    <property type="project" value="InterPro"/>
</dbReference>
<evidence type="ECO:0000313" key="3">
    <source>
        <dbReference type="Proteomes" id="UP000001096"/>
    </source>
</evidence>
<dbReference type="AlphaFoldDB" id="K8PCS5"/>
<organism evidence="2 3">
    <name type="scientific">Afipia broomeae ATCC 49717</name>
    <dbReference type="NCBI Taxonomy" id="883078"/>
    <lineage>
        <taxon>Bacteria</taxon>
        <taxon>Pseudomonadati</taxon>
        <taxon>Pseudomonadota</taxon>
        <taxon>Alphaproteobacteria</taxon>
        <taxon>Hyphomicrobiales</taxon>
        <taxon>Nitrobacteraceae</taxon>
        <taxon>Afipia</taxon>
    </lineage>
</organism>
<evidence type="ECO:0000259" key="1">
    <source>
        <dbReference type="Pfam" id="PF01548"/>
    </source>
</evidence>
<dbReference type="GO" id="GO:0004803">
    <property type="term" value="F:transposase activity"/>
    <property type="evidence" value="ECO:0007669"/>
    <property type="project" value="InterPro"/>
</dbReference>
<sequence length="84" mass="9543">MTDLGHDIRLMPAGYLKPYVKRGKNDEVDAEAICEAVTRPTMRFVPVKSAEQQSILMLHRTRDLFVRQRTMLVNSSRGSLPSLV</sequence>
<dbReference type="PANTHER" id="PTHR33055">
    <property type="entry name" value="TRANSPOSASE FOR INSERTION SEQUENCE ELEMENT IS1111A"/>
    <property type="match status" value="1"/>
</dbReference>
<dbReference type="HOGENOM" id="CLU_036902_16_3_5"/>
<dbReference type="Proteomes" id="UP000001096">
    <property type="component" value="Unassembled WGS sequence"/>
</dbReference>
<dbReference type="InterPro" id="IPR047650">
    <property type="entry name" value="Transpos_IS110"/>
</dbReference>
<dbReference type="Pfam" id="PF01548">
    <property type="entry name" value="DEDD_Tnp_IS110"/>
    <property type="match status" value="1"/>
</dbReference>
<dbReference type="GO" id="GO:0006313">
    <property type="term" value="P:DNA transposition"/>
    <property type="evidence" value="ECO:0007669"/>
    <property type="project" value="InterPro"/>
</dbReference>
<dbReference type="PATRIC" id="fig|883078.3.peg.3955"/>
<keyword evidence="3" id="KW-1185">Reference proteome</keyword>
<name>K8PCS5_9BRAD</name>
<dbReference type="EMBL" id="AGWX01000004">
    <property type="protein sequence ID" value="EKS37405.1"/>
    <property type="molecule type" value="Genomic_DNA"/>
</dbReference>
<dbReference type="eggNOG" id="COG3547">
    <property type="taxonomic scope" value="Bacteria"/>
</dbReference>
<dbReference type="InterPro" id="IPR002525">
    <property type="entry name" value="Transp_IS110-like_N"/>
</dbReference>
<feature type="domain" description="Transposase IS110-like N-terminal" evidence="1">
    <location>
        <begin position="18"/>
        <end position="81"/>
    </location>
</feature>
<proteinExistence type="predicted"/>
<evidence type="ECO:0000313" key="2">
    <source>
        <dbReference type="EMBL" id="EKS37405.1"/>
    </source>
</evidence>
<dbReference type="PANTHER" id="PTHR33055:SF3">
    <property type="entry name" value="PUTATIVE TRANSPOSASE FOR IS117-RELATED"/>
    <property type="match status" value="1"/>
</dbReference>
<gene>
    <name evidence="2" type="ORF">HMPREF9695_03823</name>
</gene>